<dbReference type="EMBL" id="KV918849">
    <property type="protein sequence ID" value="OSX76968.1"/>
    <property type="molecule type" value="Genomic_DNA"/>
</dbReference>
<proteinExistence type="predicted"/>
<reference evidence="2 3" key="1">
    <citation type="submission" date="2017-03" db="EMBL/GenBank/DDBJ databases">
        <title>WGS assembly of Porphyra umbilicalis.</title>
        <authorList>
            <person name="Brawley S.H."/>
            <person name="Blouin N.A."/>
            <person name="Ficko-Blean E."/>
            <person name="Wheeler G.L."/>
            <person name="Lohr M."/>
            <person name="Goodson H.V."/>
            <person name="Jenkins J.W."/>
            <person name="Blaby-Haas C.E."/>
            <person name="Helliwell K.E."/>
            <person name="Chan C."/>
            <person name="Marriage T."/>
            <person name="Bhattacharya D."/>
            <person name="Klein A.S."/>
            <person name="Badis Y."/>
            <person name="Brodie J."/>
            <person name="Cao Y."/>
            <person name="Collen J."/>
            <person name="Dittami S.M."/>
            <person name="Gachon C.M."/>
            <person name="Green B.R."/>
            <person name="Karpowicz S."/>
            <person name="Kim J.W."/>
            <person name="Kudahl U."/>
            <person name="Lin S."/>
            <person name="Michel G."/>
            <person name="Mittag M."/>
            <person name="Olson B.J."/>
            <person name="Pangilinan J."/>
            <person name="Peng Y."/>
            <person name="Qiu H."/>
            <person name="Shu S."/>
            <person name="Singer J.T."/>
            <person name="Smith A.G."/>
            <person name="Sprecher B.N."/>
            <person name="Wagner V."/>
            <person name="Wang W."/>
            <person name="Wang Z.-Y."/>
            <person name="Yan J."/>
            <person name="Yarish C."/>
            <person name="Zoeuner-Riek S."/>
            <person name="Zhuang Y."/>
            <person name="Zou Y."/>
            <person name="Lindquist E.A."/>
            <person name="Grimwood J."/>
            <person name="Barry K."/>
            <person name="Rokhsar D.S."/>
            <person name="Schmutz J."/>
            <person name="Stiller J.W."/>
            <person name="Grossman A.R."/>
            <person name="Prochnik S.E."/>
        </authorList>
    </citation>
    <scope>NUCLEOTIDE SEQUENCE [LARGE SCALE GENOMIC DNA]</scope>
    <source>
        <strain evidence="2">4086291</strain>
    </source>
</reference>
<feature type="region of interest" description="Disordered" evidence="1">
    <location>
        <begin position="1"/>
        <end position="55"/>
    </location>
</feature>
<protein>
    <submittedName>
        <fullName evidence="2">Uncharacterized protein</fullName>
    </submittedName>
</protein>
<feature type="region of interest" description="Disordered" evidence="1">
    <location>
        <begin position="573"/>
        <end position="605"/>
    </location>
</feature>
<gene>
    <name evidence="2" type="ORF">BU14_0166s0008</name>
</gene>
<feature type="region of interest" description="Disordered" evidence="1">
    <location>
        <begin position="310"/>
        <end position="561"/>
    </location>
</feature>
<feature type="compositionally biased region" description="Low complexity" evidence="1">
    <location>
        <begin position="493"/>
        <end position="503"/>
    </location>
</feature>
<dbReference type="AlphaFoldDB" id="A0A1X6P7Z2"/>
<evidence type="ECO:0000313" key="2">
    <source>
        <dbReference type="EMBL" id="OSX76968.1"/>
    </source>
</evidence>
<feature type="compositionally biased region" description="Basic residues" evidence="1">
    <location>
        <begin position="388"/>
        <end position="406"/>
    </location>
</feature>
<feature type="compositionally biased region" description="Low complexity" evidence="1">
    <location>
        <begin position="459"/>
        <end position="471"/>
    </location>
</feature>
<evidence type="ECO:0000313" key="3">
    <source>
        <dbReference type="Proteomes" id="UP000218209"/>
    </source>
</evidence>
<feature type="compositionally biased region" description="Basic residues" evidence="1">
    <location>
        <begin position="329"/>
        <end position="340"/>
    </location>
</feature>
<name>A0A1X6P7Z2_PORUM</name>
<organism evidence="2 3">
    <name type="scientific">Porphyra umbilicalis</name>
    <name type="common">Purple laver</name>
    <name type="synonym">Red alga</name>
    <dbReference type="NCBI Taxonomy" id="2786"/>
    <lineage>
        <taxon>Eukaryota</taxon>
        <taxon>Rhodophyta</taxon>
        <taxon>Bangiophyceae</taxon>
        <taxon>Bangiales</taxon>
        <taxon>Bangiaceae</taxon>
        <taxon>Porphyra</taxon>
    </lineage>
</organism>
<sequence>MQQTPRGVDRHGLPYRRCRGGGRPGRWRPPPPSPAPTSHADGDPAPSVTDRSGGRLHMKAAARPLVFALYRNHPCNRRFSCLLPPSHTVPHHTGLDVVRPRRHTEPSSATCVDQRSTDCVTPDIMAALMVGLCNLFPMISERLLFHFGGPASLELAASACRPLAATLSPGSPRWRDLLAKHVNLTSIPETATLWATVAANEAVEALLGDRPALHFLWGDQESMPFGGGVLAVRWSPTGRVGDVCRGKRACIELATWQRGGRRRSARHTQVFLITSCLQEWSSQEEALRCAHHAENRAWLVRKRVAVPATGGGLAGVRPLPPQRREQQRHAKGIPRNHRRQGGPTQRGRRSGVCNSIQRRSAAAAAAAARARPSRDRGVCVAQNLGRGPARRGRRRITGLPRWRRAPRSPPPDAGGTAGGRGNLFGPTRGRLPPPPPAALHVTAHGAPAGLPADGGGGVAAARSSGAAGALRQHPPPRALTANNGGRAWGRLDAAGGRWPSAPSGGRGGRGSRGGRRQNPPLRRRGLVGRQTATRWPGHGPPCRPVGRPRGRKGGGPDGRWYRNGSCGGSHCLAPPAGGPRAGGGERHPRTTPAGRESARRTKLDAPWRSRGIDLKTTPRGVGGGVALGSRSFCWGWCNAIGGVSGRRRCGVKRVLA</sequence>
<keyword evidence="3" id="KW-1185">Reference proteome</keyword>
<dbReference type="Proteomes" id="UP000218209">
    <property type="component" value="Unassembled WGS sequence"/>
</dbReference>
<accession>A0A1X6P7Z2</accession>
<feature type="compositionally biased region" description="Basic and acidic residues" evidence="1">
    <location>
        <begin position="596"/>
        <end position="605"/>
    </location>
</feature>
<feature type="compositionally biased region" description="Low complexity" evidence="1">
    <location>
        <begin position="358"/>
        <end position="370"/>
    </location>
</feature>
<evidence type="ECO:0000256" key="1">
    <source>
        <dbReference type="SAM" id="MobiDB-lite"/>
    </source>
</evidence>